<dbReference type="InterPro" id="IPR020826">
    <property type="entry name" value="Transketolase_BS"/>
</dbReference>
<accession>A0A3P1SIZ4</accession>
<dbReference type="GO" id="GO:0008661">
    <property type="term" value="F:1-deoxy-D-xylulose-5-phosphate synthase activity"/>
    <property type="evidence" value="ECO:0007669"/>
    <property type="project" value="UniProtKB-UniRule"/>
</dbReference>
<comment type="function">
    <text evidence="10 11">Catalyzes the acyloin condensation reaction between C atoms 2 and 3 of pyruvate and glyceraldehyde 3-phosphate to yield 1-deoxy-D-xylulose-5-phosphate (DXP).</text>
</comment>
<feature type="binding site" evidence="11">
    <location>
        <position position="84"/>
    </location>
    <ligand>
        <name>thiamine diphosphate</name>
        <dbReference type="ChEBI" id="CHEBI:58937"/>
    </ligand>
</feature>
<dbReference type="FunFam" id="3.40.50.970:FF:000005">
    <property type="entry name" value="1-deoxy-D-xylulose-5-phosphate synthase"/>
    <property type="match status" value="1"/>
</dbReference>
<dbReference type="InterPro" id="IPR009014">
    <property type="entry name" value="Transketo_C/PFOR_II"/>
</dbReference>
<evidence type="ECO:0000256" key="6">
    <source>
        <dbReference type="ARBA" id="ARBA00022842"/>
    </source>
</evidence>
<keyword evidence="6 11" id="KW-0460">Magnesium</keyword>
<dbReference type="Pfam" id="PF02780">
    <property type="entry name" value="Transketolase_C"/>
    <property type="match status" value="1"/>
</dbReference>
<dbReference type="Gene3D" id="3.40.50.970">
    <property type="match status" value="2"/>
</dbReference>
<dbReference type="Gene3D" id="3.40.50.920">
    <property type="match status" value="1"/>
</dbReference>
<dbReference type="PANTHER" id="PTHR43322:SF5">
    <property type="entry name" value="1-DEOXY-D-XYLULOSE-5-PHOSPHATE SYNTHASE, CHLOROPLASTIC"/>
    <property type="match status" value="1"/>
</dbReference>
<comment type="similarity">
    <text evidence="2 11">Belongs to the transketolase family. DXPS subfamily.</text>
</comment>
<organism evidence="13 14">
    <name type="scientific">Amphritea balenae</name>
    <dbReference type="NCBI Taxonomy" id="452629"/>
    <lineage>
        <taxon>Bacteria</taxon>
        <taxon>Pseudomonadati</taxon>
        <taxon>Pseudomonadota</taxon>
        <taxon>Gammaproteobacteria</taxon>
        <taxon>Oceanospirillales</taxon>
        <taxon>Oceanospirillaceae</taxon>
        <taxon>Amphritea</taxon>
    </lineage>
</organism>
<dbReference type="Pfam" id="PF13292">
    <property type="entry name" value="DXP_synthase_N"/>
    <property type="match status" value="2"/>
</dbReference>
<dbReference type="RefSeq" id="WP_124927729.1">
    <property type="nucleotide sequence ID" value="NZ_BMOH01000002.1"/>
</dbReference>
<evidence type="ECO:0000256" key="5">
    <source>
        <dbReference type="ARBA" id="ARBA00022723"/>
    </source>
</evidence>
<comment type="cofactor">
    <cofactor evidence="11">
        <name>thiamine diphosphate</name>
        <dbReference type="ChEBI" id="CHEBI:58937"/>
    </cofactor>
    <text evidence="11">Binds 1 thiamine pyrophosphate per subunit.</text>
</comment>
<keyword evidence="4 11" id="KW-0808">Transferase</keyword>
<feature type="binding site" evidence="11">
    <location>
        <begin position="157"/>
        <end position="158"/>
    </location>
    <ligand>
        <name>thiamine diphosphate</name>
        <dbReference type="ChEBI" id="CHEBI:58937"/>
    </ligand>
</feature>
<keyword evidence="9 11" id="KW-0414">Isoprene biosynthesis</keyword>
<dbReference type="HAMAP" id="MF_00315">
    <property type="entry name" value="DXP_synth"/>
    <property type="match status" value="1"/>
</dbReference>
<name>A0A3P1SIZ4_9GAMM</name>
<protein>
    <recommendedName>
        <fullName evidence="11">1-deoxy-D-xylulose-5-phosphate synthase</fullName>
        <ecNumber evidence="11">2.2.1.7</ecNumber>
    </recommendedName>
    <alternativeName>
        <fullName evidence="11">1-deoxyxylulose-5-phosphate synthase</fullName>
        <shortName evidence="11">DXP synthase</shortName>
        <shortName evidence="11">DXPS</shortName>
    </alternativeName>
</protein>
<dbReference type="Pfam" id="PF02779">
    <property type="entry name" value="Transket_pyr"/>
    <property type="match status" value="1"/>
</dbReference>
<feature type="binding site" evidence="11">
    <location>
        <position position="341"/>
    </location>
    <ligand>
        <name>thiamine diphosphate</name>
        <dbReference type="ChEBI" id="CHEBI:58937"/>
    </ligand>
</feature>
<evidence type="ECO:0000256" key="9">
    <source>
        <dbReference type="ARBA" id="ARBA00023229"/>
    </source>
</evidence>
<dbReference type="CDD" id="cd07033">
    <property type="entry name" value="TPP_PYR_DXS_TK_like"/>
    <property type="match status" value="1"/>
</dbReference>
<sequence>MFYTIPQTRPSTPLLDKISSPADLRELTAAQLPDLAYQLRAFLLYSVGQTGGHFGAGLGVTELTIALHYLLETPEDHLIWDVGHQSYPHKILTGRREALLSIRQKGGLAPFPRISESPYDDFGTGHSSTSVSAALGMALADRLQGLSRKTVAVIGDGAMTAGMAFEGLNHAAHTGADLLVILNDNDMSISHNEGGLATYLAKNLKDKMGATTAALFEALDFHYSGPVDGNNFEQLLPALKQALAGTGPQFLHITTVKGKGYAPAEKDPIGYHAITKIEPIGQPKVTKKQPTFASVFGQWICQQADQDLRTVAITPAMSEGSGLVEFSRTYIERYFDVAIAEQHAITLAAGMAYRGLKPVVAIYSTFLQRGYDQLIHDVAIQELDILFAIDRAGLVGEDGATHAGCYDISYLRCIPDMVIMTPSDEQELSNLLQTGYEYSGPAAVRYPRGSGRGNIANSISALPLGKATLLRQGNKAAILNFGPLLPQATIAAEQLDLTLVDMRFVKPLDQEMIDQLVSDHPLLITLEDHSVKGGAGSEVSEYLHTKNYNNKLLTLGIPDRWIEHASREQQLQECGLDSSGIIAAVSDIL</sequence>
<reference evidence="13 14" key="1">
    <citation type="submission" date="2018-11" db="EMBL/GenBank/DDBJ databases">
        <title>The draft genome sequence of Amphritea balenae JAMM 1525T.</title>
        <authorList>
            <person name="Fang Z."/>
            <person name="Zhang Y."/>
            <person name="Han X."/>
        </authorList>
    </citation>
    <scope>NUCLEOTIDE SEQUENCE [LARGE SCALE GENOMIC DNA]</scope>
    <source>
        <strain evidence="13 14">JAMM 1525</strain>
    </source>
</reference>
<comment type="subunit">
    <text evidence="3 11">Homodimer.</text>
</comment>
<dbReference type="InterPro" id="IPR033248">
    <property type="entry name" value="Transketolase_C"/>
</dbReference>
<dbReference type="CDD" id="cd02007">
    <property type="entry name" value="TPP_DXS"/>
    <property type="match status" value="1"/>
</dbReference>
<dbReference type="EC" id="2.2.1.7" evidence="11"/>
<comment type="catalytic activity">
    <reaction evidence="11">
        <text>D-glyceraldehyde 3-phosphate + pyruvate + H(+) = 1-deoxy-D-xylulose 5-phosphate + CO2</text>
        <dbReference type="Rhea" id="RHEA:12605"/>
        <dbReference type="ChEBI" id="CHEBI:15361"/>
        <dbReference type="ChEBI" id="CHEBI:15378"/>
        <dbReference type="ChEBI" id="CHEBI:16526"/>
        <dbReference type="ChEBI" id="CHEBI:57792"/>
        <dbReference type="ChEBI" id="CHEBI:59776"/>
        <dbReference type="EC" id="2.2.1.7"/>
    </reaction>
</comment>
<dbReference type="GO" id="GO:0019288">
    <property type="term" value="P:isopentenyl diphosphate biosynthetic process, methylerythritol 4-phosphate pathway"/>
    <property type="evidence" value="ECO:0007669"/>
    <property type="project" value="TreeGrafter"/>
</dbReference>
<evidence type="ECO:0000313" key="14">
    <source>
        <dbReference type="Proteomes" id="UP000267535"/>
    </source>
</evidence>
<evidence type="ECO:0000259" key="12">
    <source>
        <dbReference type="SMART" id="SM00861"/>
    </source>
</evidence>
<dbReference type="InterPro" id="IPR005477">
    <property type="entry name" value="Dxylulose-5-P_synthase"/>
</dbReference>
<evidence type="ECO:0000256" key="3">
    <source>
        <dbReference type="ARBA" id="ARBA00011738"/>
    </source>
</evidence>
<gene>
    <name evidence="11 13" type="primary">dxs</name>
    <name evidence="13" type="ORF">EHS89_18870</name>
</gene>
<dbReference type="UniPathway" id="UPA00064">
    <property type="reaction ID" value="UER00091"/>
</dbReference>
<dbReference type="FunFam" id="3.40.50.920:FF:000002">
    <property type="entry name" value="1-deoxy-D-xylulose-5-phosphate synthase"/>
    <property type="match status" value="1"/>
</dbReference>
<evidence type="ECO:0000256" key="10">
    <source>
        <dbReference type="ARBA" id="ARBA00055605"/>
    </source>
</evidence>
<evidence type="ECO:0000256" key="7">
    <source>
        <dbReference type="ARBA" id="ARBA00022977"/>
    </source>
</evidence>
<keyword evidence="14" id="KW-1185">Reference proteome</keyword>
<comment type="pathway">
    <text evidence="1 11">Metabolic intermediate biosynthesis; 1-deoxy-D-xylulose 5-phosphate biosynthesis; 1-deoxy-D-xylulose 5-phosphate from D-glyceraldehyde 3-phosphate and pyruvate: step 1/1.</text>
</comment>
<evidence type="ECO:0000256" key="4">
    <source>
        <dbReference type="ARBA" id="ARBA00022679"/>
    </source>
</evidence>
<dbReference type="GO" id="GO:0030976">
    <property type="term" value="F:thiamine pyrophosphate binding"/>
    <property type="evidence" value="ECO:0007669"/>
    <property type="project" value="UniProtKB-UniRule"/>
</dbReference>
<feature type="binding site" evidence="11">
    <location>
        <position position="261"/>
    </location>
    <ligand>
        <name>thiamine diphosphate</name>
        <dbReference type="ChEBI" id="CHEBI:58937"/>
    </ligand>
</feature>
<evidence type="ECO:0000313" key="13">
    <source>
        <dbReference type="EMBL" id="RRC97271.1"/>
    </source>
</evidence>
<feature type="domain" description="Transketolase-like pyrimidine-binding" evidence="12">
    <location>
        <begin position="290"/>
        <end position="454"/>
    </location>
</feature>
<dbReference type="InterPro" id="IPR029061">
    <property type="entry name" value="THDP-binding"/>
</dbReference>
<evidence type="ECO:0000256" key="11">
    <source>
        <dbReference type="HAMAP-Rule" id="MF_00315"/>
    </source>
</evidence>
<dbReference type="GO" id="GO:0005829">
    <property type="term" value="C:cytosol"/>
    <property type="evidence" value="ECO:0007669"/>
    <property type="project" value="TreeGrafter"/>
</dbReference>
<keyword evidence="8 11" id="KW-0786">Thiamine pyrophosphate</keyword>
<feature type="binding site" evidence="11">
    <location>
        <begin position="125"/>
        <end position="127"/>
    </location>
    <ligand>
        <name>thiamine diphosphate</name>
        <dbReference type="ChEBI" id="CHEBI:58937"/>
    </ligand>
</feature>
<dbReference type="AlphaFoldDB" id="A0A3P1SIZ4"/>
<dbReference type="PANTHER" id="PTHR43322">
    <property type="entry name" value="1-D-DEOXYXYLULOSE 5-PHOSPHATE SYNTHASE-RELATED"/>
    <property type="match status" value="1"/>
</dbReference>
<dbReference type="EMBL" id="RQXV01000013">
    <property type="protein sequence ID" value="RRC97271.1"/>
    <property type="molecule type" value="Genomic_DNA"/>
</dbReference>
<feature type="binding site" evidence="11">
    <location>
        <position position="185"/>
    </location>
    <ligand>
        <name>thiamine diphosphate</name>
        <dbReference type="ChEBI" id="CHEBI:58937"/>
    </ligand>
</feature>
<dbReference type="OrthoDB" id="9803371at2"/>
<dbReference type="SUPFAM" id="SSF52518">
    <property type="entry name" value="Thiamin diphosphate-binding fold (THDP-binding)"/>
    <property type="match status" value="2"/>
</dbReference>
<dbReference type="SUPFAM" id="SSF52922">
    <property type="entry name" value="TK C-terminal domain-like"/>
    <property type="match status" value="1"/>
</dbReference>
<keyword evidence="5 11" id="KW-0479">Metal-binding</keyword>
<dbReference type="GO" id="GO:0009228">
    <property type="term" value="P:thiamine biosynthetic process"/>
    <property type="evidence" value="ECO:0007669"/>
    <property type="project" value="UniProtKB-UniRule"/>
</dbReference>
<feature type="binding site" evidence="11">
    <location>
        <position position="185"/>
    </location>
    <ligand>
        <name>Mg(2+)</name>
        <dbReference type="ChEBI" id="CHEBI:18420"/>
    </ligand>
</feature>
<comment type="caution">
    <text evidence="13">The sequence shown here is derived from an EMBL/GenBank/DDBJ whole genome shotgun (WGS) entry which is preliminary data.</text>
</comment>
<dbReference type="NCBIfam" id="TIGR00204">
    <property type="entry name" value="dxs"/>
    <property type="match status" value="1"/>
</dbReference>
<dbReference type="NCBIfam" id="NF003933">
    <property type="entry name" value="PRK05444.2-2"/>
    <property type="match status" value="1"/>
</dbReference>
<dbReference type="GO" id="GO:0016114">
    <property type="term" value="P:terpenoid biosynthetic process"/>
    <property type="evidence" value="ECO:0007669"/>
    <property type="project" value="UniProtKB-UniRule"/>
</dbReference>
<dbReference type="Proteomes" id="UP000267535">
    <property type="component" value="Unassembled WGS sequence"/>
</dbReference>
<dbReference type="PROSITE" id="PS00802">
    <property type="entry name" value="TRANSKETOLASE_2"/>
    <property type="match status" value="1"/>
</dbReference>
<comment type="cofactor">
    <cofactor evidence="11">
        <name>Mg(2+)</name>
        <dbReference type="ChEBI" id="CHEBI:18420"/>
    </cofactor>
    <text evidence="11">Binds 1 Mg(2+) ion per subunit.</text>
</comment>
<dbReference type="GO" id="GO:0000287">
    <property type="term" value="F:magnesium ion binding"/>
    <property type="evidence" value="ECO:0007669"/>
    <property type="project" value="UniProtKB-UniRule"/>
</dbReference>
<dbReference type="InterPro" id="IPR005475">
    <property type="entry name" value="Transketolase-like_Pyr-bd"/>
</dbReference>
<evidence type="ECO:0000256" key="1">
    <source>
        <dbReference type="ARBA" id="ARBA00004980"/>
    </source>
</evidence>
<evidence type="ECO:0000256" key="2">
    <source>
        <dbReference type="ARBA" id="ARBA00011081"/>
    </source>
</evidence>
<keyword evidence="7 11" id="KW-0784">Thiamine biosynthesis</keyword>
<dbReference type="SMART" id="SM00861">
    <property type="entry name" value="Transket_pyr"/>
    <property type="match status" value="1"/>
</dbReference>
<feature type="binding site" evidence="11">
    <location>
        <position position="156"/>
    </location>
    <ligand>
        <name>Mg(2+)</name>
        <dbReference type="ChEBI" id="CHEBI:18420"/>
    </ligand>
</feature>
<evidence type="ECO:0000256" key="8">
    <source>
        <dbReference type="ARBA" id="ARBA00023052"/>
    </source>
</evidence>
<proteinExistence type="inferred from homology"/>